<reference evidence="3 4" key="1">
    <citation type="submission" date="2018-07" db="EMBL/GenBank/DDBJ databases">
        <title>Pseudomonas laoshanensis sp. nov., isolated from soil.</title>
        <authorList>
            <person name="Sun J."/>
            <person name="Yu L."/>
            <person name="Wang M."/>
            <person name="Zhang C."/>
        </authorList>
    </citation>
    <scope>NUCLEOTIDE SEQUENCE [LARGE SCALE GENOMIC DNA]</scope>
    <source>
        <strain evidence="3 4">Y22</strain>
    </source>
</reference>
<name>A0A7V7GN63_9GAMM</name>
<dbReference type="Proteomes" id="UP000463138">
    <property type="component" value="Unassembled WGS sequence"/>
</dbReference>
<dbReference type="Pfam" id="PF22772">
    <property type="entry name" value="WsaF_C"/>
    <property type="match status" value="1"/>
</dbReference>
<sequence length="429" mass="47709">MRKIVSFALRQPKINAYLRRLYSEVRSAADAVTHPATAVPEATPIDTRRSDQEFSRLTLLVPALSVQHVFGGIATALQVFTAIGESYTNLRIVLTDEAGFTHDKNPAFSGWSIKELDDDDAEGKVIVPAGDRWSKTLPICAGDVFVTTSWWTTSIAARIQAEQQTMFLLPKPQKYIYLIQDYEPGFYPWSARYALAEATYHKAENFLAIFNTSILKDFFQSEGYEFPLATHFEPTLHPQLKIRLPSDPSAKRQKKIIIYGRPGVERNAFPIIVMALKNWIAEAKPEGWTIVSAGEAHPPVDLGGGYTLTSLGKLSIEGYAAELSSAFIGVSLMISPHPSYPPLEMSAFGVQVITNKYKSKDLAQFSPDISTVDFVSPESVASLLGDLAQAYDLPSTPRSLAGDYPELTTYTDSDQDFRWLRAWVDENRL</sequence>
<dbReference type="Gene3D" id="3.40.50.11090">
    <property type="match status" value="1"/>
</dbReference>
<dbReference type="AlphaFoldDB" id="A0A7V7GN63"/>
<feature type="domain" description="WsaF C-terminal" evidence="2">
    <location>
        <begin position="254"/>
        <end position="383"/>
    </location>
</feature>
<feature type="domain" description="WsaF N-terminal" evidence="1">
    <location>
        <begin position="56"/>
        <end position="212"/>
    </location>
</feature>
<dbReference type="EMBL" id="QOVF01000009">
    <property type="protein sequence ID" value="KAA0690819.1"/>
    <property type="molecule type" value="Genomic_DNA"/>
</dbReference>
<evidence type="ECO:0000259" key="1">
    <source>
        <dbReference type="Pfam" id="PF21374"/>
    </source>
</evidence>
<proteinExistence type="predicted"/>
<dbReference type="InterPro" id="IPR048510">
    <property type="entry name" value="WsaF_N"/>
</dbReference>
<keyword evidence="4" id="KW-1185">Reference proteome</keyword>
<dbReference type="InterPro" id="IPR055050">
    <property type="entry name" value="WsaF_C"/>
</dbReference>
<dbReference type="Pfam" id="PF21374">
    <property type="entry name" value="WsaF_N"/>
    <property type="match status" value="1"/>
</dbReference>
<protein>
    <submittedName>
        <fullName evidence="3">Uncharacterized protein</fullName>
    </submittedName>
</protein>
<evidence type="ECO:0000313" key="4">
    <source>
        <dbReference type="Proteomes" id="UP000463138"/>
    </source>
</evidence>
<dbReference type="RefSeq" id="WP_149334287.1">
    <property type="nucleotide sequence ID" value="NZ_QOVF01000009.1"/>
</dbReference>
<dbReference type="Gene3D" id="3.40.50.2000">
    <property type="entry name" value="Glycogen Phosphorylase B"/>
    <property type="match status" value="1"/>
</dbReference>
<dbReference type="OrthoDB" id="9801954at2"/>
<organism evidence="3 4">
    <name type="scientific">Halopseudomonas laoshanensis</name>
    <dbReference type="NCBI Taxonomy" id="2268758"/>
    <lineage>
        <taxon>Bacteria</taxon>
        <taxon>Pseudomonadati</taxon>
        <taxon>Pseudomonadota</taxon>
        <taxon>Gammaproteobacteria</taxon>
        <taxon>Pseudomonadales</taxon>
        <taxon>Pseudomonadaceae</taxon>
        <taxon>Halopseudomonas</taxon>
    </lineage>
</organism>
<dbReference type="GO" id="GO:0030247">
    <property type="term" value="F:polysaccharide binding"/>
    <property type="evidence" value="ECO:0007669"/>
    <property type="project" value="InterPro"/>
</dbReference>
<evidence type="ECO:0000313" key="3">
    <source>
        <dbReference type="EMBL" id="KAA0690819.1"/>
    </source>
</evidence>
<accession>A0A7V7GN63</accession>
<evidence type="ECO:0000259" key="2">
    <source>
        <dbReference type="Pfam" id="PF22772"/>
    </source>
</evidence>
<comment type="caution">
    <text evidence="3">The sequence shown here is derived from an EMBL/GenBank/DDBJ whole genome shotgun (WGS) entry which is preliminary data.</text>
</comment>
<gene>
    <name evidence="3" type="ORF">DT594_17505</name>
</gene>